<evidence type="ECO:0000313" key="3">
    <source>
        <dbReference type="EMBL" id="QBQ55813.1"/>
    </source>
</evidence>
<dbReference type="AlphaFoldDB" id="A0A4P7BZX9"/>
<keyword evidence="1" id="KW-0732">Signal</keyword>
<name>A0A4P7BZX9_9GAMM</name>
<dbReference type="EMBL" id="CP038033">
    <property type="protein sequence ID" value="QBQ55813.1"/>
    <property type="molecule type" value="Genomic_DNA"/>
</dbReference>
<dbReference type="InterPro" id="IPR013424">
    <property type="entry name" value="Ice-binding_C"/>
</dbReference>
<protein>
    <submittedName>
        <fullName evidence="3">PEP-CTERM sorting domain-containing protein</fullName>
    </submittedName>
</protein>
<dbReference type="KEGG" id="nwr:E3U44_15805"/>
<proteinExistence type="predicted"/>
<dbReference type="OrthoDB" id="288462at2"/>
<reference evidence="3 4" key="1">
    <citation type="submission" date="2019-03" db="EMBL/GenBank/DDBJ databases">
        <title>The genome sequence of Nitrosococcus wardiae strain D1FHST reveals the archetypal metabolic capacity of ammonia-oxidizing Gammaproteobacteria.</title>
        <authorList>
            <person name="Wang L."/>
            <person name="Lim C.K."/>
            <person name="Hanson T.E."/>
            <person name="Dang H."/>
            <person name="Klotz M.G."/>
        </authorList>
    </citation>
    <scope>NUCLEOTIDE SEQUENCE [LARGE SCALE GENOMIC DNA]</scope>
    <source>
        <strain evidence="3 4">D1FHS</strain>
    </source>
</reference>
<dbReference type="RefSeq" id="WP_134359068.1">
    <property type="nucleotide sequence ID" value="NZ_CP038033.1"/>
</dbReference>
<accession>A0A4P7BZX9</accession>
<dbReference type="Pfam" id="PF07589">
    <property type="entry name" value="PEP-CTERM"/>
    <property type="match status" value="1"/>
</dbReference>
<feature type="domain" description="Ice-binding protein C-terminal" evidence="2">
    <location>
        <begin position="233"/>
        <end position="255"/>
    </location>
</feature>
<feature type="chain" id="PRO_5020200556" evidence="1">
    <location>
        <begin position="26"/>
        <end position="259"/>
    </location>
</feature>
<gene>
    <name evidence="3" type="ORF">E3U44_15805</name>
</gene>
<keyword evidence="4" id="KW-1185">Reference proteome</keyword>
<evidence type="ECO:0000313" key="4">
    <source>
        <dbReference type="Proteomes" id="UP000294325"/>
    </source>
</evidence>
<sequence length="259" mass="27750">MPTNFLRWLRMILAMMLGATLIALGTVNETQATVLIAPNALATEEGNANNAAPFTFSSRYQQVFEASEFSSLSGLALITKISFRPDAVFGQAFSATIPNIQISFSTTSAVPDELNPIFSNNTGSDNRLVFSGSLFLSSAFTGPAAGPKDFDVSVNLQNSFLYNPDDGNLLLDVKNFANNFSVAAFDAHNLVGDSLSRVWNDSDVNSDTAFFGSGNPNDFSNSLGLVTQFTFTPVTEPATLALFSIGVLSLLGWRRNLTA</sequence>
<evidence type="ECO:0000256" key="1">
    <source>
        <dbReference type="SAM" id="SignalP"/>
    </source>
</evidence>
<evidence type="ECO:0000259" key="2">
    <source>
        <dbReference type="Pfam" id="PF07589"/>
    </source>
</evidence>
<dbReference type="Proteomes" id="UP000294325">
    <property type="component" value="Chromosome"/>
</dbReference>
<feature type="signal peptide" evidence="1">
    <location>
        <begin position="1"/>
        <end position="25"/>
    </location>
</feature>
<organism evidence="3 4">
    <name type="scientific">Nitrosococcus wardiae</name>
    <dbReference type="NCBI Taxonomy" id="1814290"/>
    <lineage>
        <taxon>Bacteria</taxon>
        <taxon>Pseudomonadati</taxon>
        <taxon>Pseudomonadota</taxon>
        <taxon>Gammaproteobacteria</taxon>
        <taxon>Chromatiales</taxon>
        <taxon>Chromatiaceae</taxon>
        <taxon>Nitrosococcus</taxon>
    </lineage>
</organism>